<feature type="transmembrane region" description="Helical" evidence="1">
    <location>
        <begin position="46"/>
        <end position="64"/>
    </location>
</feature>
<dbReference type="RefSeq" id="WP_052629468.1">
    <property type="nucleotide sequence ID" value="NZ_CP011144.1"/>
</dbReference>
<evidence type="ECO:0000313" key="3">
    <source>
        <dbReference type="Proteomes" id="UP000033067"/>
    </source>
</evidence>
<dbReference type="EMBL" id="CP011144">
    <property type="protein sequence ID" value="AKC85430.1"/>
    <property type="molecule type" value="Genomic_DNA"/>
</dbReference>
<sequence length="115" mass="12154">MAGWLAPWRLTGMAAPMAVWALHFVLVYSVQGLACAEGWNQPGARWTMLGSTVLALLAIAWLGLRARRAAAAADAPDAAVRRRRFTALATALLSLLAAVAVLFTTVPILLLSPCA</sequence>
<gene>
    <name evidence="2" type="ORF">WQ53_00210</name>
</gene>
<protein>
    <recommendedName>
        <fullName evidence="4">Transmembrane protein</fullName>
    </recommendedName>
</protein>
<dbReference type="AlphaFoldDB" id="A0A0E3ULT4"/>
<reference evidence="2 3" key="1">
    <citation type="journal article" date="2015" name="Genome Announc.">
        <title>Complete Genome Sequence of Pseudoxanthomonas suwonensis Strain J1, a Cellulose-Degrading Bacterium Isolated from Leaf- and Wood-Enriched Soil.</title>
        <authorList>
            <person name="Hou L."/>
            <person name="Jiang J."/>
            <person name="Xu Z."/>
            <person name="Zhou Y."/>
            <person name="Leung F.C."/>
        </authorList>
    </citation>
    <scope>NUCLEOTIDE SEQUENCE [LARGE SCALE GENOMIC DNA]</scope>
    <source>
        <strain evidence="2 3">J1</strain>
    </source>
</reference>
<accession>A0A0E3ULT4</accession>
<keyword evidence="1" id="KW-0472">Membrane</keyword>
<dbReference type="PATRIC" id="fig|314722.6.peg.46"/>
<keyword evidence="1" id="KW-1133">Transmembrane helix</keyword>
<evidence type="ECO:0000313" key="2">
    <source>
        <dbReference type="EMBL" id="AKC85430.1"/>
    </source>
</evidence>
<keyword evidence="3" id="KW-1185">Reference proteome</keyword>
<evidence type="ECO:0008006" key="4">
    <source>
        <dbReference type="Google" id="ProtNLM"/>
    </source>
</evidence>
<name>A0A0E3ULT4_9GAMM</name>
<dbReference type="Proteomes" id="UP000033067">
    <property type="component" value="Chromosome"/>
</dbReference>
<proteinExistence type="predicted"/>
<dbReference type="KEGG" id="psuw:WQ53_00210"/>
<feature type="transmembrane region" description="Helical" evidence="1">
    <location>
        <begin position="85"/>
        <end position="110"/>
    </location>
</feature>
<organism evidence="2 3">
    <name type="scientific">Pseudoxanthomonas suwonensis</name>
    <dbReference type="NCBI Taxonomy" id="314722"/>
    <lineage>
        <taxon>Bacteria</taxon>
        <taxon>Pseudomonadati</taxon>
        <taxon>Pseudomonadota</taxon>
        <taxon>Gammaproteobacteria</taxon>
        <taxon>Lysobacterales</taxon>
        <taxon>Lysobacteraceae</taxon>
        <taxon>Pseudoxanthomonas</taxon>
    </lineage>
</organism>
<evidence type="ECO:0000256" key="1">
    <source>
        <dbReference type="SAM" id="Phobius"/>
    </source>
</evidence>
<dbReference type="OrthoDB" id="278870at2"/>
<keyword evidence="1" id="KW-0812">Transmembrane</keyword>